<keyword evidence="1" id="KW-0472">Membrane</keyword>
<keyword evidence="3" id="KW-1185">Reference proteome</keyword>
<organism evidence="2 3">
    <name type="scientific">Halobacillus naozhouensis</name>
    <dbReference type="NCBI Taxonomy" id="554880"/>
    <lineage>
        <taxon>Bacteria</taxon>
        <taxon>Bacillati</taxon>
        <taxon>Bacillota</taxon>
        <taxon>Bacilli</taxon>
        <taxon>Bacillales</taxon>
        <taxon>Bacillaceae</taxon>
        <taxon>Halobacillus</taxon>
    </lineage>
</organism>
<keyword evidence="1" id="KW-0812">Transmembrane</keyword>
<protein>
    <recommendedName>
        <fullName evidence="4">Tripartite tricarboxylate transporter TctB family protein</fullName>
    </recommendedName>
</protein>
<proteinExistence type="predicted"/>
<feature type="transmembrane region" description="Helical" evidence="1">
    <location>
        <begin position="28"/>
        <end position="50"/>
    </location>
</feature>
<accession>A0ABY8IUN3</accession>
<name>A0ABY8IUN3_9BACI</name>
<dbReference type="Proteomes" id="UP001221597">
    <property type="component" value="Chromosome"/>
</dbReference>
<dbReference type="EMBL" id="CP121671">
    <property type="protein sequence ID" value="WFT73843.1"/>
    <property type="molecule type" value="Genomic_DNA"/>
</dbReference>
<reference evidence="2 3" key="1">
    <citation type="submission" date="2023-04" db="EMBL/GenBank/DDBJ databases">
        <title>Genome sequence of Halobacillus naozhouensis KACC 21980.</title>
        <authorList>
            <person name="Kim S."/>
            <person name="Heo J."/>
            <person name="Kwon S.-W."/>
        </authorList>
    </citation>
    <scope>NUCLEOTIDE SEQUENCE [LARGE SCALE GENOMIC DNA]</scope>
    <source>
        <strain evidence="2 3">KCTC 13234</strain>
    </source>
</reference>
<evidence type="ECO:0008006" key="4">
    <source>
        <dbReference type="Google" id="ProtNLM"/>
    </source>
</evidence>
<evidence type="ECO:0000313" key="2">
    <source>
        <dbReference type="EMBL" id="WFT73843.1"/>
    </source>
</evidence>
<keyword evidence="1" id="KW-1133">Transmembrane helix</keyword>
<evidence type="ECO:0000313" key="3">
    <source>
        <dbReference type="Proteomes" id="UP001221597"/>
    </source>
</evidence>
<gene>
    <name evidence="2" type="ORF">P9989_15915</name>
</gene>
<dbReference type="RefSeq" id="WP_283075850.1">
    <property type="nucleotide sequence ID" value="NZ_CP121671.1"/>
</dbReference>
<evidence type="ECO:0000256" key="1">
    <source>
        <dbReference type="SAM" id="Phobius"/>
    </source>
</evidence>
<sequence length="61" mass="7003">MLPVIILSLITVASVVLALRRKKIIFMLVPLLSLFSFALVKIIMVPMPFWDTVRFIFNLRG</sequence>